<dbReference type="STRING" id="157652.A0A371HMV6"/>
<feature type="non-terminal residue" evidence="1">
    <location>
        <position position="1"/>
    </location>
</feature>
<dbReference type="Proteomes" id="UP000257109">
    <property type="component" value="Unassembled WGS sequence"/>
</dbReference>
<dbReference type="AlphaFoldDB" id="A0A371HMV6"/>
<dbReference type="SUPFAM" id="SSF56219">
    <property type="entry name" value="DNase I-like"/>
    <property type="match status" value="1"/>
</dbReference>
<dbReference type="InterPro" id="IPR036691">
    <property type="entry name" value="Endo/exonu/phosph_ase_sf"/>
</dbReference>
<protein>
    <recommendedName>
        <fullName evidence="3">Endonuclease/exonuclease/phosphatase domain-containing protein</fullName>
    </recommendedName>
</protein>
<dbReference type="OrthoDB" id="1436530at2759"/>
<organism evidence="1 2">
    <name type="scientific">Mucuna pruriens</name>
    <name type="common">Velvet bean</name>
    <name type="synonym">Dolichos pruriens</name>
    <dbReference type="NCBI Taxonomy" id="157652"/>
    <lineage>
        <taxon>Eukaryota</taxon>
        <taxon>Viridiplantae</taxon>
        <taxon>Streptophyta</taxon>
        <taxon>Embryophyta</taxon>
        <taxon>Tracheophyta</taxon>
        <taxon>Spermatophyta</taxon>
        <taxon>Magnoliopsida</taxon>
        <taxon>eudicotyledons</taxon>
        <taxon>Gunneridae</taxon>
        <taxon>Pentapetalae</taxon>
        <taxon>rosids</taxon>
        <taxon>fabids</taxon>
        <taxon>Fabales</taxon>
        <taxon>Fabaceae</taxon>
        <taxon>Papilionoideae</taxon>
        <taxon>50 kb inversion clade</taxon>
        <taxon>NPAAA clade</taxon>
        <taxon>indigoferoid/millettioid clade</taxon>
        <taxon>Phaseoleae</taxon>
        <taxon>Mucuna</taxon>
    </lineage>
</organism>
<sequence length="220" mass="25387">MMKVLDDKYGLILPRTDTSSSALSLVDNSKMVVDQLEVLLLFNCRPLENQPVCNMNIDGDKLLIGESSEDYRRINEKNSSSFDQRLGSKVDAQGFSVVYHGPNPAIREGLWLELCHFSKTIRHPWVVIGDFNAYLQHSEKSGGVKPNHDLPLHGKGEILATHKKNLLKEYELISKEELYWFQNCRCEWNQFGDCNTRFYHTSTIVWRKRNKIETLLDQKG</sequence>
<reference evidence="1" key="1">
    <citation type="submission" date="2018-05" db="EMBL/GenBank/DDBJ databases">
        <title>Draft genome of Mucuna pruriens seed.</title>
        <authorList>
            <person name="Nnadi N.E."/>
            <person name="Vos R."/>
            <person name="Hasami M.H."/>
            <person name="Devisetty U.K."/>
            <person name="Aguiy J.C."/>
        </authorList>
    </citation>
    <scope>NUCLEOTIDE SEQUENCE [LARGE SCALE GENOMIC DNA]</scope>
    <source>
        <strain evidence="1">JCA_2017</strain>
    </source>
</reference>
<accession>A0A371HMV6</accession>
<dbReference type="EMBL" id="QJKJ01002147">
    <property type="protein sequence ID" value="RDY04120.1"/>
    <property type="molecule type" value="Genomic_DNA"/>
</dbReference>
<evidence type="ECO:0000313" key="1">
    <source>
        <dbReference type="EMBL" id="RDY04120.1"/>
    </source>
</evidence>
<evidence type="ECO:0000313" key="2">
    <source>
        <dbReference type="Proteomes" id="UP000257109"/>
    </source>
</evidence>
<keyword evidence="2" id="KW-1185">Reference proteome</keyword>
<gene>
    <name evidence="1" type="ORF">CR513_12209</name>
</gene>
<proteinExistence type="predicted"/>
<name>A0A371HMV6_MUCPR</name>
<comment type="caution">
    <text evidence="1">The sequence shown here is derived from an EMBL/GenBank/DDBJ whole genome shotgun (WGS) entry which is preliminary data.</text>
</comment>
<evidence type="ECO:0008006" key="3">
    <source>
        <dbReference type="Google" id="ProtNLM"/>
    </source>
</evidence>